<name>A0A3R8T4D4_9BURK</name>
<dbReference type="PROSITE" id="PS01016">
    <property type="entry name" value="GLYCOPROTEASE"/>
    <property type="match status" value="1"/>
</dbReference>
<dbReference type="InterPro" id="IPR043129">
    <property type="entry name" value="ATPase_NBD"/>
</dbReference>
<feature type="binding site" evidence="8">
    <location>
        <position position="332"/>
    </location>
    <ligand>
        <name>Fe cation</name>
        <dbReference type="ChEBI" id="CHEBI:24875"/>
    </ligand>
</feature>
<evidence type="ECO:0000313" key="11">
    <source>
        <dbReference type="Proteomes" id="UP000269265"/>
    </source>
</evidence>
<dbReference type="GO" id="GO:0005506">
    <property type="term" value="F:iron ion binding"/>
    <property type="evidence" value="ECO:0007669"/>
    <property type="project" value="UniProtKB-UniRule"/>
</dbReference>
<dbReference type="InterPro" id="IPR017861">
    <property type="entry name" value="KAE1/TsaD"/>
</dbReference>
<reference evidence="10 11" key="1">
    <citation type="submission" date="2018-12" db="EMBL/GenBank/DDBJ databases">
        <title>The whole draft genome of Aquabacterium sp. SJQ9.</title>
        <authorList>
            <person name="Sun L."/>
            <person name="Gao X."/>
            <person name="Chen W."/>
            <person name="Huang K."/>
        </authorList>
    </citation>
    <scope>NUCLEOTIDE SEQUENCE [LARGE SCALE GENOMIC DNA]</scope>
    <source>
        <strain evidence="10 11">SJQ9</strain>
    </source>
</reference>
<dbReference type="RefSeq" id="WP_125241801.1">
    <property type="nucleotide sequence ID" value="NZ_RSED01000002.1"/>
</dbReference>
<sequence length="369" mass="38669">MSVVTHIPGEPAAPLAERLVLGIESSCDETGVALVALPAQGPARLLSHALHSQIDMHQAYGGVVPELASRDHIRRVVPLARQVLAEAGRALPDVDLIAYTRGPGLAGALLVGAGVACALGVALDKPLLGVHHLEGHLLSPFLSADPPEFPFVALLVSGGHTQLMRVDGVGCYEMLGETVDDAAGEAFDKSAKLMGLPYPGGPHLSKLATEGRADAFELPRPMLHSGNLDFSFAGLKTAVRTHLVRQNLLDDTAALAAAETRPLLADLAASAQAAIVEVLVKKSLAALKATGLKRVVVAGGVGANRLLREQLDQACARRGVRVHYPEMHLCTDNGAMIALAAAMRLQTGLAQPTREPVFDVKPRWDLSAA</sequence>
<evidence type="ECO:0000259" key="9">
    <source>
        <dbReference type="Pfam" id="PF00814"/>
    </source>
</evidence>
<feature type="binding site" evidence="8">
    <location>
        <begin position="155"/>
        <end position="159"/>
    </location>
    <ligand>
        <name>substrate</name>
    </ligand>
</feature>
<gene>
    <name evidence="8 10" type="primary">tsaD</name>
    <name evidence="10" type="ORF">EIP75_03270</name>
</gene>
<keyword evidence="2 8" id="KW-0808">Transferase</keyword>
<dbReference type="SUPFAM" id="SSF53067">
    <property type="entry name" value="Actin-like ATPase domain"/>
    <property type="match status" value="2"/>
</dbReference>
<feature type="binding site" evidence="8">
    <location>
        <position position="132"/>
    </location>
    <ligand>
        <name>Fe cation</name>
        <dbReference type="ChEBI" id="CHEBI:24875"/>
    </ligand>
</feature>
<comment type="cofactor">
    <cofactor evidence="8">
        <name>Fe(2+)</name>
        <dbReference type="ChEBI" id="CHEBI:29033"/>
    </cofactor>
    <text evidence="8">Binds 1 Fe(2+) ion per subunit.</text>
</comment>
<feature type="binding site" evidence="8">
    <location>
        <position position="136"/>
    </location>
    <ligand>
        <name>Fe cation</name>
        <dbReference type="ChEBI" id="CHEBI:24875"/>
    </ligand>
</feature>
<dbReference type="PANTHER" id="PTHR11735:SF6">
    <property type="entry name" value="TRNA N6-ADENOSINE THREONYLCARBAMOYLTRANSFERASE, MITOCHONDRIAL"/>
    <property type="match status" value="1"/>
</dbReference>
<proteinExistence type="inferred from homology"/>
<dbReference type="InterPro" id="IPR000905">
    <property type="entry name" value="Gcp-like_dom"/>
</dbReference>
<dbReference type="FunFam" id="3.30.420.40:FF:000012">
    <property type="entry name" value="tRNA N6-adenosine threonylcarbamoyltransferase"/>
    <property type="match status" value="1"/>
</dbReference>
<dbReference type="Pfam" id="PF00814">
    <property type="entry name" value="TsaD"/>
    <property type="match status" value="1"/>
</dbReference>
<protein>
    <recommendedName>
        <fullName evidence="8">tRNA N6-adenosine threonylcarbamoyltransferase</fullName>
        <ecNumber evidence="8">2.3.1.234</ecNumber>
    </recommendedName>
    <alternativeName>
        <fullName evidence="8">N6-L-threonylcarbamoyladenine synthase</fullName>
        <shortName evidence="8">t(6)A synthase</shortName>
    </alternativeName>
    <alternativeName>
        <fullName evidence="8">t(6)A37 threonylcarbamoyladenosine biosynthesis protein TsaD</fullName>
    </alternativeName>
    <alternativeName>
        <fullName evidence="8">tRNA threonylcarbamoyladenosine biosynthesis protein TsaD</fullName>
    </alternativeName>
</protein>
<dbReference type="HAMAP" id="MF_01445">
    <property type="entry name" value="TsaD"/>
    <property type="match status" value="1"/>
</dbReference>
<dbReference type="InterPro" id="IPR022450">
    <property type="entry name" value="TsaD"/>
</dbReference>
<organism evidence="10 11">
    <name type="scientific">Aquabacterium soli</name>
    <dbReference type="NCBI Taxonomy" id="2493092"/>
    <lineage>
        <taxon>Bacteria</taxon>
        <taxon>Pseudomonadati</taxon>
        <taxon>Pseudomonadota</taxon>
        <taxon>Betaproteobacteria</taxon>
        <taxon>Burkholderiales</taxon>
        <taxon>Aquabacterium</taxon>
    </lineage>
</organism>
<feature type="binding site" evidence="8">
    <location>
        <position position="304"/>
    </location>
    <ligand>
        <name>substrate</name>
    </ligand>
</feature>
<dbReference type="NCBIfam" id="TIGR03723">
    <property type="entry name" value="T6A_TsaD_YgjD"/>
    <property type="match status" value="1"/>
</dbReference>
<keyword evidence="4 8" id="KW-0479">Metal-binding</keyword>
<evidence type="ECO:0000256" key="8">
    <source>
        <dbReference type="HAMAP-Rule" id="MF_01445"/>
    </source>
</evidence>
<evidence type="ECO:0000256" key="6">
    <source>
        <dbReference type="ARBA" id="ARBA00023315"/>
    </source>
</evidence>
<feature type="binding site" evidence="8">
    <location>
        <position position="188"/>
    </location>
    <ligand>
        <name>substrate</name>
    </ligand>
</feature>
<dbReference type="GO" id="GO:0061711">
    <property type="term" value="F:tRNA N(6)-L-threonylcarbamoyladenine synthase activity"/>
    <property type="evidence" value="ECO:0007669"/>
    <property type="project" value="UniProtKB-EC"/>
</dbReference>
<comment type="caution">
    <text evidence="8">Lacks conserved residue(s) required for the propagation of feature annotation.</text>
</comment>
<dbReference type="Gene3D" id="3.30.420.40">
    <property type="match status" value="2"/>
</dbReference>
<dbReference type="OrthoDB" id="9806197at2"/>
<evidence type="ECO:0000256" key="1">
    <source>
        <dbReference type="ARBA" id="ARBA00022490"/>
    </source>
</evidence>
<feature type="binding site" evidence="8">
    <location>
        <position position="201"/>
    </location>
    <ligand>
        <name>substrate</name>
    </ligand>
</feature>
<evidence type="ECO:0000256" key="4">
    <source>
        <dbReference type="ARBA" id="ARBA00022723"/>
    </source>
</evidence>
<evidence type="ECO:0000256" key="5">
    <source>
        <dbReference type="ARBA" id="ARBA00023004"/>
    </source>
</evidence>
<dbReference type="InterPro" id="IPR017860">
    <property type="entry name" value="Peptidase_M22_CS"/>
</dbReference>
<dbReference type="GO" id="GO:0005737">
    <property type="term" value="C:cytoplasm"/>
    <property type="evidence" value="ECO:0007669"/>
    <property type="project" value="UniProtKB-SubCell"/>
</dbReference>
<dbReference type="PANTHER" id="PTHR11735">
    <property type="entry name" value="TRNA N6-ADENOSINE THREONYLCARBAMOYLTRANSFERASE"/>
    <property type="match status" value="1"/>
</dbReference>
<accession>A0A3R8T4D4</accession>
<keyword evidence="6 8" id="KW-0012">Acyltransferase</keyword>
<dbReference type="FunFam" id="3.30.420.40:FF:000040">
    <property type="entry name" value="tRNA N6-adenosine threonylcarbamoyltransferase"/>
    <property type="match status" value="1"/>
</dbReference>
<comment type="caution">
    <text evidence="10">The sequence shown here is derived from an EMBL/GenBank/DDBJ whole genome shotgun (WGS) entry which is preliminary data.</text>
</comment>
<comment type="similarity">
    <text evidence="8">Belongs to the KAE1 / TsaD family.</text>
</comment>
<keyword evidence="1 8" id="KW-0963">Cytoplasm</keyword>
<evidence type="ECO:0000256" key="2">
    <source>
        <dbReference type="ARBA" id="ARBA00022679"/>
    </source>
</evidence>
<evidence type="ECO:0000313" key="10">
    <source>
        <dbReference type="EMBL" id="RRS05894.1"/>
    </source>
</evidence>
<dbReference type="CDD" id="cd24133">
    <property type="entry name" value="ASKHA_NBD_TsaD_bac"/>
    <property type="match status" value="1"/>
</dbReference>
<keyword evidence="3 8" id="KW-0819">tRNA processing</keyword>
<dbReference type="Proteomes" id="UP000269265">
    <property type="component" value="Unassembled WGS sequence"/>
</dbReference>
<keyword evidence="11" id="KW-1185">Reference proteome</keyword>
<comment type="catalytic activity">
    <reaction evidence="7 8">
        <text>L-threonylcarbamoyladenylate + adenosine(37) in tRNA = N(6)-L-threonylcarbamoyladenosine(37) in tRNA + AMP + H(+)</text>
        <dbReference type="Rhea" id="RHEA:37059"/>
        <dbReference type="Rhea" id="RHEA-COMP:10162"/>
        <dbReference type="Rhea" id="RHEA-COMP:10163"/>
        <dbReference type="ChEBI" id="CHEBI:15378"/>
        <dbReference type="ChEBI" id="CHEBI:73682"/>
        <dbReference type="ChEBI" id="CHEBI:74411"/>
        <dbReference type="ChEBI" id="CHEBI:74418"/>
        <dbReference type="ChEBI" id="CHEBI:456215"/>
        <dbReference type="EC" id="2.3.1.234"/>
    </reaction>
</comment>
<dbReference type="EMBL" id="RSED01000002">
    <property type="protein sequence ID" value="RRS05894.1"/>
    <property type="molecule type" value="Genomic_DNA"/>
</dbReference>
<comment type="subcellular location">
    <subcellularLocation>
        <location evidence="8">Cytoplasm</location>
    </subcellularLocation>
</comment>
<dbReference type="AlphaFoldDB" id="A0A3R8T4D4"/>
<dbReference type="NCBIfam" id="TIGR00329">
    <property type="entry name" value="gcp_kae1"/>
    <property type="match status" value="1"/>
</dbReference>
<evidence type="ECO:0000256" key="3">
    <source>
        <dbReference type="ARBA" id="ARBA00022694"/>
    </source>
</evidence>
<dbReference type="PRINTS" id="PR00789">
    <property type="entry name" value="OSIALOPTASE"/>
</dbReference>
<dbReference type="GO" id="GO:0002949">
    <property type="term" value="P:tRNA threonylcarbamoyladenosine modification"/>
    <property type="evidence" value="ECO:0007669"/>
    <property type="project" value="UniProtKB-UniRule"/>
</dbReference>
<feature type="domain" description="Gcp-like" evidence="9">
    <location>
        <begin position="45"/>
        <end position="338"/>
    </location>
</feature>
<comment type="function">
    <text evidence="8">Required for the formation of a threonylcarbamoyl group on adenosine at position 37 (t(6)A37) in tRNAs that read codons beginning with adenine. Is involved in the transfer of the threonylcarbamoyl moiety of threonylcarbamoyl-AMP (TC-AMP) to the N6 group of A37, together with TsaE and TsaB. TsaD likely plays a direct catalytic role in this reaction.</text>
</comment>
<keyword evidence="5 8" id="KW-0408">Iron</keyword>
<evidence type="ECO:0000256" key="7">
    <source>
        <dbReference type="ARBA" id="ARBA00048117"/>
    </source>
</evidence>
<dbReference type="EC" id="2.3.1.234" evidence="8"/>